<comment type="cofactor">
    <cofactor evidence="14">
        <name>Mg(2+)</name>
        <dbReference type="ChEBI" id="CHEBI:18420"/>
    </cofactor>
</comment>
<dbReference type="InterPro" id="IPR023214">
    <property type="entry name" value="HAD_sf"/>
</dbReference>
<accession>A0A504YYC6</accession>
<dbReference type="GO" id="GO:0005783">
    <property type="term" value="C:endoplasmic reticulum"/>
    <property type="evidence" value="ECO:0007669"/>
    <property type="project" value="TreeGrafter"/>
</dbReference>
<feature type="binding site" evidence="14">
    <location>
        <position position="951"/>
    </location>
    <ligand>
        <name>Mg(2+)</name>
        <dbReference type="ChEBI" id="CHEBI:18420"/>
    </ligand>
</feature>
<gene>
    <name evidence="18" type="ORF">FGIG_08834</name>
</gene>
<evidence type="ECO:0000313" key="18">
    <source>
        <dbReference type="EMBL" id="TPP65041.1"/>
    </source>
</evidence>
<dbReference type="SFLD" id="SFLDS00003">
    <property type="entry name" value="Haloacid_Dehalogenase"/>
    <property type="match status" value="1"/>
</dbReference>
<keyword evidence="8 15" id="KW-1278">Translocase</keyword>
<evidence type="ECO:0000259" key="17">
    <source>
        <dbReference type="Pfam" id="PF16212"/>
    </source>
</evidence>
<dbReference type="SFLD" id="SFLDF00027">
    <property type="entry name" value="p-type_atpase"/>
    <property type="match status" value="1"/>
</dbReference>
<dbReference type="GO" id="GO:0000287">
    <property type="term" value="F:magnesium ion binding"/>
    <property type="evidence" value="ECO:0007669"/>
    <property type="project" value="UniProtKB-UniRule"/>
</dbReference>
<feature type="binding site" evidence="13">
    <location>
        <position position="924"/>
    </location>
    <ligand>
        <name>ATP</name>
        <dbReference type="ChEBI" id="CHEBI:30616"/>
    </ligand>
</feature>
<evidence type="ECO:0000256" key="2">
    <source>
        <dbReference type="ARBA" id="ARBA00008109"/>
    </source>
</evidence>
<feature type="binding site" evidence="13">
    <location>
        <position position="918"/>
    </location>
    <ligand>
        <name>ATP</name>
        <dbReference type="ChEBI" id="CHEBI:30616"/>
    </ligand>
</feature>
<feature type="binding site" evidence="13">
    <location>
        <position position="665"/>
    </location>
    <ligand>
        <name>ATP</name>
        <dbReference type="ChEBI" id="CHEBI:30616"/>
    </ligand>
</feature>
<dbReference type="InterPro" id="IPR023299">
    <property type="entry name" value="ATPase_P-typ_cyto_dom_N"/>
</dbReference>
<dbReference type="SFLD" id="SFLDG00002">
    <property type="entry name" value="C1.7:_P-type_atpase_like"/>
    <property type="match status" value="1"/>
</dbReference>
<feature type="domain" description="P-type ATPase C-terminal" evidence="17">
    <location>
        <begin position="977"/>
        <end position="1230"/>
    </location>
</feature>
<evidence type="ECO:0000256" key="12">
    <source>
        <dbReference type="PIRSR" id="PIRSR606539-1"/>
    </source>
</evidence>
<dbReference type="SUPFAM" id="SSF56784">
    <property type="entry name" value="HAD-like"/>
    <property type="match status" value="1"/>
</dbReference>
<feature type="transmembrane region" description="Helical" evidence="15">
    <location>
        <begin position="311"/>
        <end position="334"/>
    </location>
</feature>
<feature type="binding site" evidence="13">
    <location>
        <position position="954"/>
    </location>
    <ligand>
        <name>ATP</name>
        <dbReference type="ChEBI" id="CHEBI:30616"/>
    </ligand>
</feature>
<feature type="binding site" evidence="14">
    <location>
        <position position="955"/>
    </location>
    <ligand>
        <name>Mg(2+)</name>
        <dbReference type="ChEBI" id="CHEBI:18420"/>
    </ligand>
</feature>
<keyword evidence="19" id="KW-1185">Reference proteome</keyword>
<feature type="domain" description="P-type ATPase N-terminal" evidence="16">
    <location>
        <begin position="35"/>
        <end position="75"/>
    </location>
</feature>
<evidence type="ECO:0000313" key="19">
    <source>
        <dbReference type="Proteomes" id="UP000316759"/>
    </source>
</evidence>
<feature type="active site" description="4-aspartylphosphate intermediate" evidence="12">
    <location>
        <position position="422"/>
    </location>
</feature>
<evidence type="ECO:0000256" key="5">
    <source>
        <dbReference type="ARBA" id="ARBA00022741"/>
    </source>
</evidence>
<dbReference type="NCBIfam" id="TIGR01652">
    <property type="entry name" value="ATPase-Plipid"/>
    <property type="match status" value="1"/>
</dbReference>
<dbReference type="InterPro" id="IPR032630">
    <property type="entry name" value="P_typ_ATPase_c"/>
</dbReference>
<dbReference type="Gene3D" id="3.40.50.1000">
    <property type="entry name" value="HAD superfamily/HAD-like"/>
    <property type="match status" value="1"/>
</dbReference>
<dbReference type="EC" id="7.6.2.1" evidence="15"/>
<dbReference type="InterPro" id="IPR032631">
    <property type="entry name" value="P-type_ATPase_N"/>
</dbReference>
<evidence type="ECO:0000256" key="4">
    <source>
        <dbReference type="ARBA" id="ARBA00022723"/>
    </source>
</evidence>
<dbReference type="Gene3D" id="2.70.150.10">
    <property type="entry name" value="Calcium-transporting ATPase, cytoplasmic transduction domain A"/>
    <property type="match status" value="1"/>
</dbReference>
<dbReference type="InterPro" id="IPR018303">
    <property type="entry name" value="ATPase_P-typ_P_site"/>
</dbReference>
<feature type="transmembrane region" description="Helical" evidence="15">
    <location>
        <begin position="67"/>
        <end position="92"/>
    </location>
</feature>
<evidence type="ECO:0000256" key="8">
    <source>
        <dbReference type="ARBA" id="ARBA00022967"/>
    </source>
</evidence>
<feature type="transmembrane region" description="Helical" evidence="15">
    <location>
        <begin position="1165"/>
        <end position="1188"/>
    </location>
</feature>
<dbReference type="Pfam" id="PF13246">
    <property type="entry name" value="Cation_ATPase"/>
    <property type="match status" value="1"/>
</dbReference>
<dbReference type="SUPFAM" id="SSF81665">
    <property type="entry name" value="Calcium ATPase, transmembrane domain M"/>
    <property type="match status" value="1"/>
</dbReference>
<comment type="subcellular location">
    <subcellularLocation>
        <location evidence="1 15">Membrane</location>
        <topology evidence="1 15">Multi-pass membrane protein</topology>
    </subcellularLocation>
</comment>
<feature type="binding site" evidence="13">
    <location>
        <position position="423"/>
    </location>
    <ligand>
        <name>ATP</name>
        <dbReference type="ChEBI" id="CHEBI:30616"/>
    </ligand>
</feature>
<evidence type="ECO:0000256" key="9">
    <source>
        <dbReference type="ARBA" id="ARBA00022989"/>
    </source>
</evidence>
<dbReference type="GO" id="GO:0005524">
    <property type="term" value="F:ATP binding"/>
    <property type="evidence" value="ECO:0007669"/>
    <property type="project" value="UniProtKB-UniRule"/>
</dbReference>
<keyword evidence="7 14" id="KW-0460">Magnesium</keyword>
<dbReference type="PRINTS" id="PR00119">
    <property type="entry name" value="CATATPASE"/>
</dbReference>
<dbReference type="SUPFAM" id="SSF81653">
    <property type="entry name" value="Calcium ATPase, transduction domain A"/>
    <property type="match status" value="1"/>
</dbReference>
<feature type="binding site" evidence="13">
    <location>
        <position position="748"/>
    </location>
    <ligand>
        <name>ATP</name>
        <dbReference type="ChEBI" id="CHEBI:30616"/>
    </ligand>
</feature>
<keyword evidence="3 15" id="KW-0812">Transmembrane</keyword>
<evidence type="ECO:0000259" key="16">
    <source>
        <dbReference type="Pfam" id="PF16209"/>
    </source>
</evidence>
<feature type="binding site" evidence="13">
    <location>
        <position position="747"/>
    </location>
    <ligand>
        <name>ATP</name>
        <dbReference type="ChEBI" id="CHEBI:30616"/>
    </ligand>
</feature>
<feature type="binding site" evidence="13">
    <location>
        <position position="422"/>
    </location>
    <ligand>
        <name>ATP</name>
        <dbReference type="ChEBI" id="CHEBI:30616"/>
    </ligand>
</feature>
<dbReference type="Proteomes" id="UP000316759">
    <property type="component" value="Unassembled WGS sequence"/>
</dbReference>
<dbReference type="InterPro" id="IPR006539">
    <property type="entry name" value="P-type_ATPase_IV"/>
</dbReference>
<evidence type="ECO:0000256" key="10">
    <source>
        <dbReference type="ARBA" id="ARBA00023136"/>
    </source>
</evidence>
<dbReference type="Pfam" id="PF16209">
    <property type="entry name" value="PhoLip_ATPase_N"/>
    <property type="match status" value="1"/>
</dbReference>
<dbReference type="InterPro" id="IPR008250">
    <property type="entry name" value="ATPase_P-typ_transduc_dom_A_sf"/>
</dbReference>
<feature type="binding site" evidence="14">
    <location>
        <position position="422"/>
    </location>
    <ligand>
        <name>Mg(2+)</name>
        <dbReference type="ChEBI" id="CHEBI:18420"/>
    </ligand>
</feature>
<evidence type="ECO:0000256" key="6">
    <source>
        <dbReference type="ARBA" id="ARBA00022840"/>
    </source>
</evidence>
<keyword evidence="9 15" id="KW-1133">Transmembrane helix</keyword>
<feature type="binding site" evidence="13">
    <location>
        <position position="424"/>
    </location>
    <ligand>
        <name>ATP</name>
        <dbReference type="ChEBI" id="CHEBI:30616"/>
    </ligand>
</feature>
<feature type="binding site" evidence="13">
    <location>
        <position position="746"/>
    </location>
    <ligand>
        <name>ATP</name>
        <dbReference type="ChEBI" id="CHEBI:30616"/>
    </ligand>
</feature>
<reference evidence="18 19" key="1">
    <citation type="submission" date="2019-04" db="EMBL/GenBank/DDBJ databases">
        <title>Annotation for the trematode Fasciola gigantica.</title>
        <authorList>
            <person name="Choi Y.-J."/>
        </authorList>
    </citation>
    <scope>NUCLEOTIDE SEQUENCE [LARGE SCALE GENOMIC DNA]</scope>
    <source>
        <strain evidence="18">Uganda_cow_1</strain>
    </source>
</reference>
<dbReference type="InterPro" id="IPR044492">
    <property type="entry name" value="P_typ_ATPase_HD_dom"/>
</dbReference>
<dbReference type="GO" id="GO:0016887">
    <property type="term" value="F:ATP hydrolysis activity"/>
    <property type="evidence" value="ECO:0007669"/>
    <property type="project" value="InterPro"/>
</dbReference>
<organism evidence="18 19">
    <name type="scientific">Fasciola gigantica</name>
    <name type="common">Giant liver fluke</name>
    <dbReference type="NCBI Taxonomy" id="46835"/>
    <lineage>
        <taxon>Eukaryota</taxon>
        <taxon>Metazoa</taxon>
        <taxon>Spiralia</taxon>
        <taxon>Lophotrochozoa</taxon>
        <taxon>Platyhelminthes</taxon>
        <taxon>Trematoda</taxon>
        <taxon>Digenea</taxon>
        <taxon>Plagiorchiida</taxon>
        <taxon>Echinostomata</taxon>
        <taxon>Echinostomatoidea</taxon>
        <taxon>Fasciolidae</taxon>
        <taxon>Fasciola</taxon>
    </lineage>
</organism>
<evidence type="ECO:0000256" key="7">
    <source>
        <dbReference type="ARBA" id="ARBA00022842"/>
    </source>
</evidence>
<feature type="transmembrane region" description="Helical" evidence="15">
    <location>
        <begin position="1099"/>
        <end position="1119"/>
    </location>
</feature>
<keyword evidence="6 13" id="KW-0067">ATP-binding</keyword>
<dbReference type="PROSITE" id="PS00154">
    <property type="entry name" value="ATPASE_E1_E2"/>
    <property type="match status" value="1"/>
</dbReference>
<dbReference type="Pfam" id="PF16212">
    <property type="entry name" value="PhoLip_ATPase_C"/>
    <property type="match status" value="1"/>
</dbReference>
<dbReference type="InterPro" id="IPR036412">
    <property type="entry name" value="HAD-like_sf"/>
</dbReference>
<dbReference type="AlphaFoldDB" id="A0A504YYC6"/>
<feature type="binding site" evidence="13">
    <location>
        <position position="955"/>
    </location>
    <ligand>
        <name>ATP</name>
        <dbReference type="ChEBI" id="CHEBI:30616"/>
    </ligand>
</feature>
<comment type="similarity">
    <text evidence="2 15">Belongs to the cation transport ATPase (P-type) (TC 3.A.3) family. Type IV subfamily.</text>
</comment>
<feature type="transmembrane region" description="Helical" evidence="15">
    <location>
        <begin position="1139"/>
        <end position="1158"/>
    </location>
</feature>
<evidence type="ECO:0000256" key="11">
    <source>
        <dbReference type="ARBA" id="ARBA00034036"/>
    </source>
</evidence>
<feature type="binding site" evidence="13">
    <location>
        <position position="606"/>
    </location>
    <ligand>
        <name>ATP</name>
        <dbReference type="ChEBI" id="CHEBI:30616"/>
    </ligand>
</feature>
<feature type="transmembrane region" description="Helical" evidence="15">
    <location>
        <begin position="1208"/>
        <end position="1229"/>
    </location>
</feature>
<feature type="binding site" evidence="13">
    <location>
        <position position="629"/>
    </location>
    <ligand>
        <name>ATP</name>
        <dbReference type="ChEBI" id="CHEBI:30616"/>
    </ligand>
</feature>
<dbReference type="InterPro" id="IPR023298">
    <property type="entry name" value="ATPase_P-typ_TM_dom_sf"/>
</dbReference>
<feature type="binding site" evidence="13">
    <location>
        <position position="551"/>
    </location>
    <ligand>
        <name>ATP</name>
        <dbReference type="ChEBI" id="CHEBI:30616"/>
    </ligand>
</feature>
<keyword evidence="10 15" id="KW-0472">Membrane</keyword>
<dbReference type="SUPFAM" id="SSF81660">
    <property type="entry name" value="Metal cation-transporting ATPase, ATP-binding domain N"/>
    <property type="match status" value="1"/>
</dbReference>
<protein>
    <recommendedName>
        <fullName evidence="15">Phospholipid-transporting ATPase</fullName>
        <ecNumber evidence="15">7.6.2.1</ecNumber>
    </recommendedName>
</protein>
<evidence type="ECO:0000256" key="1">
    <source>
        <dbReference type="ARBA" id="ARBA00004141"/>
    </source>
</evidence>
<dbReference type="PANTHER" id="PTHR24092">
    <property type="entry name" value="PROBABLE PHOSPHOLIPID-TRANSPORTING ATPASE"/>
    <property type="match status" value="1"/>
</dbReference>
<comment type="caution">
    <text evidence="18">The sequence shown here is derived from an EMBL/GenBank/DDBJ whole genome shotgun (WGS) entry which is preliminary data.</text>
</comment>
<feature type="transmembrane region" description="Helical" evidence="15">
    <location>
        <begin position="1017"/>
        <end position="1038"/>
    </location>
</feature>
<evidence type="ECO:0000256" key="13">
    <source>
        <dbReference type="PIRSR" id="PIRSR606539-2"/>
    </source>
</evidence>
<feature type="binding site" evidence="14">
    <location>
        <position position="424"/>
    </location>
    <ligand>
        <name>Mg(2+)</name>
        <dbReference type="ChEBI" id="CHEBI:18420"/>
    </ligand>
</feature>
<dbReference type="NCBIfam" id="TIGR01494">
    <property type="entry name" value="ATPase_P-type"/>
    <property type="match status" value="1"/>
</dbReference>
<proteinExistence type="inferred from homology"/>
<dbReference type="InterPro" id="IPR001757">
    <property type="entry name" value="P_typ_ATPase"/>
</dbReference>
<keyword evidence="4 14" id="KW-0479">Metal-binding</keyword>
<evidence type="ECO:0000256" key="14">
    <source>
        <dbReference type="PIRSR" id="PIRSR606539-3"/>
    </source>
</evidence>
<dbReference type="PANTHER" id="PTHR24092:SF175">
    <property type="entry name" value="PHOSPHOLIPID-TRANSPORTING ATPASE"/>
    <property type="match status" value="1"/>
</dbReference>
<comment type="catalytic activity">
    <reaction evidence="11 15">
        <text>ATP + H2O + phospholipidSide 1 = ADP + phosphate + phospholipidSide 2.</text>
        <dbReference type="EC" id="7.6.2.1"/>
    </reaction>
</comment>
<dbReference type="OrthoDB" id="377733at2759"/>
<evidence type="ECO:0000256" key="15">
    <source>
        <dbReference type="RuleBase" id="RU362033"/>
    </source>
</evidence>
<dbReference type="EMBL" id="SUNJ01003709">
    <property type="protein sequence ID" value="TPP65041.1"/>
    <property type="molecule type" value="Genomic_DNA"/>
</dbReference>
<sequence length="1273" mass="143480">MCLCGVCTKKTKDVRRIIYPNDITSFNPITFCGLRKYCDNRIITSHYTWWNFVPKNLYEQFHHIPNLLFSIFALVYLFAIGADMAGALFIIVSFNMCITLIKDGISDIFRHNHDRTLNCKLFKYLNVNLNTNSVEWKEKNASDIHVGNVIMCENGDEFPCDMILLAASDSKRKVEVTTANLDGETSIKTYFAHSSTQPNFLRLMEVKEPTAVDSIGWLERLLIEVECEEPIADLRHFEGTIKRKRQVLSDAERLSEAIRYENVVLRGARLRSDGYVIGMPVYTGSDTKLSLNCKMVSRKYTSRESKLNSNLIGFMLLSIAMSVIFTIGTVLWSVKNMKNTWYIPPSKFTIWRLVQGFLVYTFTTNTLVPISLVVTLELIQMFLASFISNDIKMYDRDQQLKSNTKAMHIADELGQVEFLFSDKTGTLTKNLMKLDSLTAFPTYQAYSIKHGQLFAEEKQPVRNKGDLPTHRLGKNQGSFHKSDGNTVPNDAECLLTVASLCNTVEVKHVITLPTDGIFSEESLRSSYYFSNHHLVSVPSLPYLTKATSPDEEALVVGAAQLGFILTCSESADGGARQVQVMRKHKNANNEVEYKRLDYIVDAVLQFDFERKRMTVMARHPSGTCYIHSKGAESSMLSPEYRVRSSSRIQTEVLEQVSNYALCGLRTLVMASREVPKDEYEKLLKELNIATQMFGIERAESVNLVYKKIESDLEVVGVTGVEDLLQDGVPDCLSSLRGAGIRVWVLTGDKEQTAINISQSAGLFSEDTSIFRITNCSAVECAARRILELLEGVESLTKSRKLETSRGASTEAVREVLAAATEAELNDKLQMSGVNSADENLTEIVTNIEKLRVRLSELSVRKQKRLGMFRKDHSTSLQIPKKPTGLVIDGQSLTFALETVLRPAFLDLCMYVTTVLCCRMTPIQKAAVIEMVREGMRERYGGRVPVTAAIGDGGNDVAMIQQASVGIGIYGREGRESVRAADFVIPQFCNLKRLLLVHGYWDHYRVTRTMLLYYNKCTMFMTVRLLAIAFAGFSGTAWFDALHVVLYNLTMTSLASTAYGIVEKPFTAQQLLDNPHLYSKISHHGNLRARHLALHVLDGLWQGVVIFIMVFYVFGGGSSFAASRFDQRDNGTLLDYDSNMTAVALFFLIVFCTILRITIEMRDLNVFYLGSLLCTVFLNGVIIVCIQMFVKPTNYHAHIYINVLGNATFWLSVPVAMFVSMLPGLLWRVISDHEKEKQLNENPNNTIYGSQNAIPTYEAEIHRESFEMSNFRRV</sequence>
<dbReference type="GO" id="GO:0045332">
    <property type="term" value="P:phospholipid translocation"/>
    <property type="evidence" value="ECO:0007669"/>
    <property type="project" value="TreeGrafter"/>
</dbReference>
<name>A0A504YYC6_FASGI</name>
<dbReference type="STRING" id="46835.A0A504YYC6"/>
<dbReference type="Gene3D" id="3.40.1110.10">
    <property type="entry name" value="Calcium-transporting ATPase, cytoplasmic domain N"/>
    <property type="match status" value="1"/>
</dbReference>
<dbReference type="GO" id="GO:0140326">
    <property type="term" value="F:ATPase-coupled intramembrane lipid transporter activity"/>
    <property type="evidence" value="ECO:0007669"/>
    <property type="project" value="UniProtKB-EC"/>
</dbReference>
<evidence type="ECO:0000256" key="3">
    <source>
        <dbReference type="ARBA" id="ARBA00022692"/>
    </source>
</evidence>
<dbReference type="GO" id="GO:0005886">
    <property type="term" value="C:plasma membrane"/>
    <property type="evidence" value="ECO:0007669"/>
    <property type="project" value="TreeGrafter"/>
</dbReference>
<keyword evidence="5 13" id="KW-0547">Nucleotide-binding</keyword>